<accession>A0ABN6GFL7</accession>
<proteinExistence type="predicted"/>
<organism evidence="1 2">
    <name type="scientific">Latilactobacillus curvatus</name>
    <name type="common">Lactobacillus curvatus</name>
    <dbReference type="NCBI Taxonomy" id="28038"/>
    <lineage>
        <taxon>Bacteria</taxon>
        <taxon>Bacillati</taxon>
        <taxon>Bacillota</taxon>
        <taxon>Bacilli</taxon>
        <taxon>Lactobacillales</taxon>
        <taxon>Lactobacillaceae</taxon>
        <taxon>Latilactobacillus</taxon>
    </lineage>
</organism>
<dbReference type="Proteomes" id="UP000825100">
    <property type="component" value="Chromosome"/>
</dbReference>
<protein>
    <submittedName>
        <fullName evidence="1">Uncharacterized protein</fullName>
    </submittedName>
</protein>
<dbReference type="EMBL" id="AP024685">
    <property type="protein sequence ID" value="BCX29665.1"/>
    <property type="molecule type" value="Genomic_DNA"/>
</dbReference>
<evidence type="ECO:0000313" key="2">
    <source>
        <dbReference type="Proteomes" id="UP000825100"/>
    </source>
</evidence>
<reference evidence="1 2" key="1">
    <citation type="submission" date="2021-05" db="EMBL/GenBank/DDBJ databases">
        <title>Complete Genome Sequence of Latilactobacillus sp. Strain WDN19, a High D-Aspartate-producing Lactic Acid Bacterium Isolated from a Japanese Pickle.</title>
        <authorList>
            <person name="Kajitani K."/>
            <person name="Takahashi S."/>
        </authorList>
    </citation>
    <scope>NUCLEOTIDE SEQUENCE [LARGE SCALE GENOMIC DNA]</scope>
    <source>
        <strain evidence="1 2">WDN19</strain>
    </source>
</reference>
<name>A0ABN6GFL7_LATCU</name>
<gene>
    <name evidence="1" type="ORF">LTWDN19_02320</name>
</gene>
<evidence type="ECO:0000313" key="1">
    <source>
        <dbReference type="EMBL" id="BCX29665.1"/>
    </source>
</evidence>
<keyword evidence="2" id="KW-1185">Reference proteome</keyword>
<sequence>MTATDSEYYLAQQINDFSQLLTTRRKVKNQVATARFNFICDRMKTTIILSQTTTVLKVGSRANSRIYGQLSKSELTTIKKAGLPRGSPA</sequence>
<dbReference type="RefSeq" id="WP_426386078.1">
    <property type="nucleotide sequence ID" value="NZ_CP188085.1"/>
</dbReference>